<proteinExistence type="predicted"/>
<feature type="signal peptide" evidence="2">
    <location>
        <begin position="1"/>
        <end position="28"/>
    </location>
</feature>
<dbReference type="Pfam" id="PF11304">
    <property type="entry name" value="DUF3106"/>
    <property type="match status" value="1"/>
</dbReference>
<dbReference type="InterPro" id="IPR021455">
    <property type="entry name" value="DUF3106"/>
</dbReference>
<evidence type="ECO:0008006" key="5">
    <source>
        <dbReference type="Google" id="ProtNLM"/>
    </source>
</evidence>
<dbReference type="RefSeq" id="WP_179489926.1">
    <property type="nucleotide sequence ID" value="NZ_JACCCW010000001.1"/>
</dbReference>
<name>A0A7Y9PGM9_9BACT</name>
<keyword evidence="2" id="KW-0732">Signal</keyword>
<dbReference type="Proteomes" id="UP000589520">
    <property type="component" value="Unassembled WGS sequence"/>
</dbReference>
<reference evidence="3 4" key="1">
    <citation type="submission" date="2020-07" db="EMBL/GenBank/DDBJ databases">
        <title>Genomic Encyclopedia of Type Strains, Phase IV (KMG-V): Genome sequencing to study the core and pangenomes of soil and plant-associated prokaryotes.</title>
        <authorList>
            <person name="Whitman W."/>
        </authorList>
    </citation>
    <scope>NUCLEOTIDE SEQUENCE [LARGE SCALE GENOMIC DNA]</scope>
    <source>
        <strain evidence="3 4">X4EP2</strain>
    </source>
</reference>
<evidence type="ECO:0000256" key="2">
    <source>
        <dbReference type="SAM" id="SignalP"/>
    </source>
</evidence>
<protein>
    <recommendedName>
        <fullName evidence="5">DUF3106 domain-containing protein</fullName>
    </recommendedName>
</protein>
<evidence type="ECO:0000313" key="3">
    <source>
        <dbReference type="EMBL" id="NYF79550.1"/>
    </source>
</evidence>
<evidence type="ECO:0000256" key="1">
    <source>
        <dbReference type="SAM" id="MobiDB-lite"/>
    </source>
</evidence>
<sequence>MALFTPSRRILPAILAGCALLVPAITLAQPHGGPPRPAFAQQHPAPGASHAPKPQQEHLSQWMERHRNMPLAQQQNALRNEPGFRDLPPETQQRMSDRLTQLNNMPEEQRRRLLDRTEAMERLTPAQRTQVRGAMQQLSNLPVDRRRLVARAFRDIREMPVPQREAVLNSDRFRSQFTEQERGTLANLLTVEPYLPVQHSNEAPEFGK</sequence>
<feature type="chain" id="PRO_5031551130" description="DUF3106 domain-containing protein" evidence="2">
    <location>
        <begin position="29"/>
        <end position="208"/>
    </location>
</feature>
<feature type="region of interest" description="Disordered" evidence="1">
    <location>
        <begin position="32"/>
        <end position="59"/>
    </location>
</feature>
<keyword evidence="4" id="KW-1185">Reference proteome</keyword>
<gene>
    <name evidence="3" type="ORF">HDF17_001837</name>
</gene>
<accession>A0A7Y9PGM9</accession>
<comment type="caution">
    <text evidence="3">The sequence shown here is derived from an EMBL/GenBank/DDBJ whole genome shotgun (WGS) entry which is preliminary data.</text>
</comment>
<organism evidence="3 4">
    <name type="scientific">Granulicella arctica</name>
    <dbReference type="NCBI Taxonomy" id="940613"/>
    <lineage>
        <taxon>Bacteria</taxon>
        <taxon>Pseudomonadati</taxon>
        <taxon>Acidobacteriota</taxon>
        <taxon>Terriglobia</taxon>
        <taxon>Terriglobales</taxon>
        <taxon>Acidobacteriaceae</taxon>
        <taxon>Granulicella</taxon>
    </lineage>
</organism>
<dbReference type="EMBL" id="JACCCW010000001">
    <property type="protein sequence ID" value="NYF79550.1"/>
    <property type="molecule type" value="Genomic_DNA"/>
</dbReference>
<dbReference type="AlphaFoldDB" id="A0A7Y9PGM9"/>
<evidence type="ECO:0000313" key="4">
    <source>
        <dbReference type="Proteomes" id="UP000589520"/>
    </source>
</evidence>